<evidence type="ECO:0000259" key="5">
    <source>
        <dbReference type="PROSITE" id="PS50181"/>
    </source>
</evidence>
<dbReference type="KEGG" id="jcu:105629329"/>
<dbReference type="OrthoDB" id="190105at2759"/>
<evidence type="ECO:0000256" key="2">
    <source>
        <dbReference type="ARBA" id="ARBA00022737"/>
    </source>
</evidence>
<dbReference type="AlphaFoldDB" id="A0A067LFM3"/>
<dbReference type="PROSITE" id="PS00678">
    <property type="entry name" value="WD_REPEATS_1"/>
    <property type="match status" value="1"/>
</dbReference>
<dbReference type="InterPro" id="IPR019775">
    <property type="entry name" value="WD40_repeat_CS"/>
</dbReference>
<keyword evidence="1 3" id="KW-0853">WD repeat</keyword>
<feature type="repeat" description="WD" evidence="3">
    <location>
        <begin position="153"/>
        <end position="194"/>
    </location>
</feature>
<dbReference type="Gene3D" id="2.130.10.10">
    <property type="entry name" value="YVTN repeat-like/Quinoprotein amine dehydrogenase"/>
    <property type="match status" value="2"/>
</dbReference>
<dbReference type="EMBL" id="KK914286">
    <property type="protein sequence ID" value="KDP42909.1"/>
    <property type="molecule type" value="Genomic_DNA"/>
</dbReference>
<accession>A0A067LFM3</accession>
<dbReference type="Gene3D" id="1.20.1280.50">
    <property type="match status" value="1"/>
</dbReference>
<dbReference type="SUPFAM" id="SSF81383">
    <property type="entry name" value="F-box domain"/>
    <property type="match status" value="1"/>
</dbReference>
<dbReference type="SMART" id="SM00256">
    <property type="entry name" value="FBOX"/>
    <property type="match status" value="1"/>
</dbReference>
<dbReference type="PROSITE" id="PS50082">
    <property type="entry name" value="WD_REPEATS_2"/>
    <property type="match status" value="2"/>
</dbReference>
<evidence type="ECO:0000313" key="7">
    <source>
        <dbReference type="Proteomes" id="UP000027138"/>
    </source>
</evidence>
<sequence>MAFECQGNTEVSEQYNCEKNSNSKAKKISNPTFDCHPKERVSIIDSSKQLPCNEILPNCRRSITDLPPALISEILDCLDPKELGIVSCVSKVLNRLASENQVWKEVYCERWGLPLVPAPLGLGLSDEKSWKELFVEREFRSRTFLGRYSIDVLYGHTEAVRTVFLLASAKLIFTSGYDTVVRMWDMEDGLSIASSRPLGCTIRAVAADTKLLVAGGTDGFIQGWRVVEGLPCLFNLKGSEEPNIEFRIWEHEGPITSLALDLMRIYSGSWDMTVRVWDRSSLKCLKVLRHNDWVWSLTPHDTTVATTSGSDVYVWDTHSGNLLTVINHAHVGNTYSLARSHTGDFLFTGGEDGAIHMFEIIRHSHTAYDFKVATWVPHSGAVHSVAFEFPWLVSASSDGKLSLIDVRKLLRTSRRSLGKSVSRVKNVDCSSVEPPQRMLHGFGPNLFSVDIGADRIVCGGEEGVVRMWNFSQALEIERRARAQRGIRLESRMRRRKLHIETSKGSRNDQCSVAAKNSMHSDRSNVWHSKRGMSSKVKA</sequence>
<dbReference type="PANTHER" id="PTHR19855">
    <property type="entry name" value="WD40 REPEAT PROTEIN 12, 37"/>
    <property type="match status" value="1"/>
</dbReference>
<dbReference type="PROSITE" id="PS50294">
    <property type="entry name" value="WD_REPEATS_REGION"/>
    <property type="match status" value="1"/>
</dbReference>
<dbReference type="PANTHER" id="PTHR19855:SF19">
    <property type="entry name" value="OS04G0619700 PROTEIN"/>
    <property type="match status" value="1"/>
</dbReference>
<dbReference type="STRING" id="180498.A0A067LFM3"/>
<feature type="compositionally biased region" description="Basic residues" evidence="4">
    <location>
        <begin position="527"/>
        <end position="538"/>
    </location>
</feature>
<dbReference type="InterPro" id="IPR001680">
    <property type="entry name" value="WD40_rpt"/>
</dbReference>
<dbReference type="InterPro" id="IPR036047">
    <property type="entry name" value="F-box-like_dom_sf"/>
</dbReference>
<dbReference type="Pfam" id="PF12937">
    <property type="entry name" value="F-box-like"/>
    <property type="match status" value="1"/>
</dbReference>
<dbReference type="InterPro" id="IPR036322">
    <property type="entry name" value="WD40_repeat_dom_sf"/>
</dbReference>
<dbReference type="InterPro" id="IPR015943">
    <property type="entry name" value="WD40/YVTN_repeat-like_dom_sf"/>
</dbReference>
<dbReference type="SMART" id="SM00320">
    <property type="entry name" value="WD40"/>
    <property type="match status" value="7"/>
</dbReference>
<feature type="domain" description="F-box" evidence="5">
    <location>
        <begin position="60"/>
        <end position="106"/>
    </location>
</feature>
<feature type="region of interest" description="Disordered" evidence="4">
    <location>
        <begin position="500"/>
        <end position="538"/>
    </location>
</feature>
<feature type="repeat" description="WD" evidence="3">
    <location>
        <begin position="248"/>
        <end position="287"/>
    </location>
</feature>
<evidence type="ECO:0000313" key="6">
    <source>
        <dbReference type="EMBL" id="KDP42909.1"/>
    </source>
</evidence>
<gene>
    <name evidence="6" type="ORF">JCGZ_23851</name>
</gene>
<dbReference type="Proteomes" id="UP000027138">
    <property type="component" value="Unassembled WGS sequence"/>
</dbReference>
<dbReference type="Pfam" id="PF00400">
    <property type="entry name" value="WD40"/>
    <property type="match status" value="5"/>
</dbReference>
<keyword evidence="7" id="KW-1185">Reference proteome</keyword>
<evidence type="ECO:0000256" key="3">
    <source>
        <dbReference type="PROSITE-ProRule" id="PRU00221"/>
    </source>
</evidence>
<dbReference type="PROSITE" id="PS50181">
    <property type="entry name" value="FBOX"/>
    <property type="match status" value="1"/>
</dbReference>
<evidence type="ECO:0000256" key="4">
    <source>
        <dbReference type="SAM" id="MobiDB-lite"/>
    </source>
</evidence>
<proteinExistence type="predicted"/>
<organism evidence="6 7">
    <name type="scientific">Jatropha curcas</name>
    <name type="common">Barbados nut</name>
    <dbReference type="NCBI Taxonomy" id="180498"/>
    <lineage>
        <taxon>Eukaryota</taxon>
        <taxon>Viridiplantae</taxon>
        <taxon>Streptophyta</taxon>
        <taxon>Embryophyta</taxon>
        <taxon>Tracheophyta</taxon>
        <taxon>Spermatophyta</taxon>
        <taxon>Magnoliopsida</taxon>
        <taxon>eudicotyledons</taxon>
        <taxon>Gunneridae</taxon>
        <taxon>Pentapetalae</taxon>
        <taxon>rosids</taxon>
        <taxon>fabids</taxon>
        <taxon>Malpighiales</taxon>
        <taxon>Euphorbiaceae</taxon>
        <taxon>Crotonoideae</taxon>
        <taxon>Jatropheae</taxon>
        <taxon>Jatropha</taxon>
    </lineage>
</organism>
<reference evidence="6 7" key="1">
    <citation type="journal article" date="2014" name="PLoS ONE">
        <title>Global Analysis of Gene Expression Profiles in Physic Nut (Jatropha curcas L.) Seedlings Exposed to Salt Stress.</title>
        <authorList>
            <person name="Zhang L."/>
            <person name="Zhang C."/>
            <person name="Wu P."/>
            <person name="Chen Y."/>
            <person name="Li M."/>
            <person name="Jiang H."/>
            <person name="Wu G."/>
        </authorList>
    </citation>
    <scope>NUCLEOTIDE SEQUENCE [LARGE SCALE GENOMIC DNA]</scope>
    <source>
        <strain evidence="7">cv. GZQX0401</strain>
        <tissue evidence="6">Young leaves</tissue>
    </source>
</reference>
<dbReference type="InterPro" id="IPR001810">
    <property type="entry name" value="F-box_dom"/>
</dbReference>
<evidence type="ECO:0000256" key="1">
    <source>
        <dbReference type="ARBA" id="ARBA00022574"/>
    </source>
</evidence>
<name>A0A067LFM3_JATCU</name>
<protein>
    <recommendedName>
        <fullName evidence="5">F-box domain-containing protein</fullName>
    </recommendedName>
</protein>
<keyword evidence="2" id="KW-0677">Repeat</keyword>
<dbReference type="SUPFAM" id="SSF50978">
    <property type="entry name" value="WD40 repeat-like"/>
    <property type="match status" value="1"/>
</dbReference>